<dbReference type="AlphaFoldDB" id="A0A4W3GUK1"/>
<dbReference type="Pfam" id="PF07677">
    <property type="entry name" value="A2M_recep"/>
    <property type="match status" value="1"/>
</dbReference>
<sequence length="258" mass="28216">DSMHWERSPGANAQGSDRLDSSATEVEMTSYVLLALVSTPKMSTREILTASNIAKWLIGQQNPNGGFSSSQDTVVALHALAMFSSKSYRGPTRATVEITDKDSFSQTFQVNETNRFKLQAVVLPVVPAQYRARLQGHGCVHIQVSNGVLLHAFTHSLPSRFLPSHSPLPISRPTPSPQPLVQVLRSHLLLCRSLSRSQLHSLGLVTNDPETYRVTLAQEVPVGNLKPAVIRVYDYYETGTRVHRAHKVAPTASATGNA</sequence>
<evidence type="ECO:0000259" key="2">
    <source>
        <dbReference type="Pfam" id="PF07677"/>
    </source>
</evidence>
<evidence type="ECO:0000256" key="1">
    <source>
        <dbReference type="SAM" id="MobiDB-lite"/>
    </source>
</evidence>
<dbReference type="InterPro" id="IPR009048">
    <property type="entry name" value="A-macroglobulin_rcpt-bd"/>
</dbReference>
<evidence type="ECO:0000313" key="4">
    <source>
        <dbReference type="Ensembl" id="ENSCMIP00000007923.1"/>
    </source>
</evidence>
<evidence type="ECO:0000259" key="3">
    <source>
        <dbReference type="Pfam" id="PF07678"/>
    </source>
</evidence>
<proteinExistence type="predicted"/>
<reference evidence="4" key="4">
    <citation type="submission" date="2025-08" db="UniProtKB">
        <authorList>
            <consortium name="Ensembl"/>
        </authorList>
    </citation>
    <scope>IDENTIFICATION</scope>
</reference>
<dbReference type="Pfam" id="PF07678">
    <property type="entry name" value="TED_complement"/>
    <property type="match status" value="1"/>
</dbReference>
<dbReference type="PANTHER" id="PTHR11412:SF171">
    <property type="entry name" value="PREGNANCY ZONE PROTEIN-LIKE PROTEIN"/>
    <property type="match status" value="1"/>
</dbReference>
<dbReference type="InterPro" id="IPR008930">
    <property type="entry name" value="Terpenoid_cyclase/PrenylTrfase"/>
</dbReference>
<organism evidence="4 5">
    <name type="scientific">Callorhinchus milii</name>
    <name type="common">Ghost shark</name>
    <dbReference type="NCBI Taxonomy" id="7868"/>
    <lineage>
        <taxon>Eukaryota</taxon>
        <taxon>Metazoa</taxon>
        <taxon>Chordata</taxon>
        <taxon>Craniata</taxon>
        <taxon>Vertebrata</taxon>
        <taxon>Chondrichthyes</taxon>
        <taxon>Holocephali</taxon>
        <taxon>Chimaeriformes</taxon>
        <taxon>Callorhinchidae</taxon>
        <taxon>Callorhinchus</taxon>
    </lineage>
</organism>
<reference evidence="5" key="1">
    <citation type="journal article" date="2006" name="Science">
        <title>Ancient noncoding elements conserved in the human genome.</title>
        <authorList>
            <person name="Venkatesh B."/>
            <person name="Kirkness E.F."/>
            <person name="Loh Y.H."/>
            <person name="Halpern A.L."/>
            <person name="Lee A.P."/>
            <person name="Johnson J."/>
            <person name="Dandona N."/>
            <person name="Viswanathan L.D."/>
            <person name="Tay A."/>
            <person name="Venter J.C."/>
            <person name="Strausberg R.L."/>
            <person name="Brenner S."/>
        </authorList>
    </citation>
    <scope>NUCLEOTIDE SEQUENCE [LARGE SCALE GENOMIC DNA]</scope>
</reference>
<reference evidence="4" key="5">
    <citation type="submission" date="2025-09" db="UniProtKB">
        <authorList>
            <consortium name="Ensembl"/>
        </authorList>
    </citation>
    <scope>IDENTIFICATION</scope>
</reference>
<keyword evidence="5" id="KW-1185">Reference proteome</keyword>
<dbReference type="STRING" id="7868.ENSCMIP00000007923"/>
<dbReference type="PANTHER" id="PTHR11412">
    <property type="entry name" value="MACROGLOBULIN / COMPLEMENT"/>
    <property type="match status" value="1"/>
</dbReference>
<dbReference type="Gene3D" id="2.60.40.690">
    <property type="entry name" value="Alpha-macroglobulin, receptor-binding domain"/>
    <property type="match status" value="1"/>
</dbReference>
<dbReference type="InterPro" id="IPR011626">
    <property type="entry name" value="Alpha-macroglobulin_TED"/>
</dbReference>
<protein>
    <recommendedName>
        <fullName evidence="6">Alpha-macroglobulin receptor-binding domain-containing protein</fullName>
    </recommendedName>
</protein>
<dbReference type="InterPro" id="IPR050473">
    <property type="entry name" value="A2M/Complement_sys"/>
</dbReference>
<feature type="domain" description="Alpha-macroglobulin-like TED" evidence="3">
    <location>
        <begin position="2"/>
        <end position="82"/>
    </location>
</feature>
<dbReference type="Gene3D" id="1.50.10.20">
    <property type="match status" value="1"/>
</dbReference>
<dbReference type="GeneTree" id="ENSGT00940000154904"/>
<dbReference type="SUPFAM" id="SSF49410">
    <property type="entry name" value="Alpha-macroglobulin receptor domain"/>
    <property type="match status" value="1"/>
</dbReference>
<dbReference type="Ensembl" id="ENSCMIT00000008153.1">
    <property type="protein sequence ID" value="ENSCMIP00000007923.1"/>
    <property type="gene ID" value="ENSCMIG00000004280.1"/>
</dbReference>
<name>A0A4W3GUK1_CALMI</name>
<evidence type="ECO:0008006" key="6">
    <source>
        <dbReference type="Google" id="ProtNLM"/>
    </source>
</evidence>
<dbReference type="Gene3D" id="2.60.120.1540">
    <property type="match status" value="1"/>
</dbReference>
<dbReference type="InterPro" id="IPR036595">
    <property type="entry name" value="A-macroglobulin_rcpt-bd_sf"/>
</dbReference>
<evidence type="ECO:0000313" key="5">
    <source>
        <dbReference type="Proteomes" id="UP000314986"/>
    </source>
</evidence>
<dbReference type="InParanoid" id="A0A4W3GUK1"/>
<feature type="region of interest" description="Disordered" evidence="1">
    <location>
        <begin position="1"/>
        <end position="22"/>
    </location>
</feature>
<reference evidence="5" key="2">
    <citation type="journal article" date="2007" name="PLoS Biol.">
        <title>Survey sequencing and comparative analysis of the elephant shark (Callorhinchus milii) genome.</title>
        <authorList>
            <person name="Venkatesh B."/>
            <person name="Kirkness E.F."/>
            <person name="Loh Y.H."/>
            <person name="Halpern A.L."/>
            <person name="Lee A.P."/>
            <person name="Johnson J."/>
            <person name="Dandona N."/>
            <person name="Viswanathan L.D."/>
            <person name="Tay A."/>
            <person name="Venter J.C."/>
            <person name="Strausberg R.L."/>
            <person name="Brenner S."/>
        </authorList>
    </citation>
    <scope>NUCLEOTIDE SEQUENCE [LARGE SCALE GENOMIC DNA]</scope>
</reference>
<accession>A0A4W3GUK1</accession>
<dbReference type="SUPFAM" id="SSF48239">
    <property type="entry name" value="Terpenoid cyclases/Protein prenyltransferases"/>
    <property type="match status" value="1"/>
</dbReference>
<dbReference type="GO" id="GO:0005615">
    <property type="term" value="C:extracellular space"/>
    <property type="evidence" value="ECO:0007669"/>
    <property type="project" value="InterPro"/>
</dbReference>
<reference evidence="5" key="3">
    <citation type="journal article" date="2014" name="Nature">
        <title>Elephant shark genome provides unique insights into gnathostome evolution.</title>
        <authorList>
            <consortium name="International Elephant Shark Genome Sequencing Consortium"/>
            <person name="Venkatesh B."/>
            <person name="Lee A.P."/>
            <person name="Ravi V."/>
            <person name="Maurya A.K."/>
            <person name="Lian M.M."/>
            <person name="Swann J.B."/>
            <person name="Ohta Y."/>
            <person name="Flajnik M.F."/>
            <person name="Sutoh Y."/>
            <person name="Kasahara M."/>
            <person name="Hoon S."/>
            <person name="Gangu V."/>
            <person name="Roy S.W."/>
            <person name="Irimia M."/>
            <person name="Korzh V."/>
            <person name="Kondrychyn I."/>
            <person name="Lim Z.W."/>
            <person name="Tay B.H."/>
            <person name="Tohari S."/>
            <person name="Kong K.W."/>
            <person name="Ho S."/>
            <person name="Lorente-Galdos B."/>
            <person name="Quilez J."/>
            <person name="Marques-Bonet T."/>
            <person name="Raney B.J."/>
            <person name="Ingham P.W."/>
            <person name="Tay A."/>
            <person name="Hillier L.W."/>
            <person name="Minx P."/>
            <person name="Boehm T."/>
            <person name="Wilson R.K."/>
            <person name="Brenner S."/>
            <person name="Warren W.C."/>
        </authorList>
    </citation>
    <scope>NUCLEOTIDE SEQUENCE [LARGE SCALE GENOMIC DNA]</scope>
</reference>
<dbReference type="Proteomes" id="UP000314986">
    <property type="component" value="Unassembled WGS sequence"/>
</dbReference>
<feature type="domain" description="Alpha-macroglobulin receptor-binding" evidence="2">
    <location>
        <begin position="205"/>
        <end position="242"/>
    </location>
</feature>